<accession>A0A2C6L9D8</accession>
<keyword evidence="4" id="KW-0804">Transcription</keyword>
<feature type="compositionally biased region" description="Low complexity" evidence="6">
    <location>
        <begin position="2180"/>
        <end position="2195"/>
    </location>
</feature>
<feature type="compositionally biased region" description="Low complexity" evidence="6">
    <location>
        <begin position="2519"/>
        <end position="2534"/>
    </location>
</feature>
<keyword evidence="9" id="KW-1185">Reference proteome</keyword>
<evidence type="ECO:0000256" key="5">
    <source>
        <dbReference type="ARBA" id="ARBA00023242"/>
    </source>
</evidence>
<feature type="compositionally biased region" description="Low complexity" evidence="6">
    <location>
        <begin position="2495"/>
        <end position="2511"/>
    </location>
</feature>
<feature type="compositionally biased region" description="Basic and acidic residues" evidence="6">
    <location>
        <begin position="1192"/>
        <end position="1202"/>
    </location>
</feature>
<feature type="region of interest" description="Disordered" evidence="6">
    <location>
        <begin position="918"/>
        <end position="949"/>
    </location>
</feature>
<dbReference type="RefSeq" id="XP_067925519.1">
    <property type="nucleotide sequence ID" value="XM_068062504.1"/>
</dbReference>
<dbReference type="GO" id="GO:0005634">
    <property type="term" value="C:nucleus"/>
    <property type="evidence" value="ECO:0007669"/>
    <property type="project" value="UniProtKB-SubCell"/>
</dbReference>
<feature type="region of interest" description="Disordered" evidence="6">
    <location>
        <begin position="3029"/>
        <end position="3061"/>
    </location>
</feature>
<feature type="region of interest" description="Disordered" evidence="6">
    <location>
        <begin position="1002"/>
        <end position="1080"/>
    </location>
</feature>
<protein>
    <submittedName>
        <fullName evidence="8">Ap2 domain transcription factor ap2ix-7</fullName>
    </submittedName>
</protein>
<feature type="compositionally biased region" description="Low complexity" evidence="6">
    <location>
        <begin position="2156"/>
        <end position="2165"/>
    </location>
</feature>
<feature type="compositionally biased region" description="Low complexity" evidence="6">
    <location>
        <begin position="1135"/>
        <end position="1153"/>
    </location>
</feature>
<gene>
    <name evidence="8" type="ORF">CSUI_002302</name>
</gene>
<dbReference type="GeneID" id="94425715"/>
<keyword evidence="5" id="KW-0539">Nucleus</keyword>
<feature type="region of interest" description="Disordered" evidence="6">
    <location>
        <begin position="1617"/>
        <end position="1824"/>
    </location>
</feature>
<dbReference type="OrthoDB" id="332423at2759"/>
<comment type="caution">
    <text evidence="8">The sequence shown here is derived from an EMBL/GenBank/DDBJ whole genome shotgun (WGS) entry which is preliminary data.</text>
</comment>
<evidence type="ECO:0000259" key="7">
    <source>
        <dbReference type="Pfam" id="PF00847"/>
    </source>
</evidence>
<feature type="region of interest" description="Disordered" evidence="6">
    <location>
        <begin position="448"/>
        <end position="497"/>
    </location>
</feature>
<feature type="compositionally biased region" description="Basic and acidic residues" evidence="6">
    <location>
        <begin position="1682"/>
        <end position="1723"/>
    </location>
</feature>
<dbReference type="GO" id="GO:0003700">
    <property type="term" value="F:DNA-binding transcription factor activity"/>
    <property type="evidence" value="ECO:0007669"/>
    <property type="project" value="InterPro"/>
</dbReference>
<keyword evidence="2" id="KW-0805">Transcription regulation</keyword>
<feature type="region of interest" description="Disordered" evidence="6">
    <location>
        <begin position="337"/>
        <end position="405"/>
    </location>
</feature>
<evidence type="ECO:0000256" key="6">
    <source>
        <dbReference type="SAM" id="MobiDB-lite"/>
    </source>
</evidence>
<feature type="compositionally biased region" description="Low complexity" evidence="6">
    <location>
        <begin position="1243"/>
        <end position="1276"/>
    </location>
</feature>
<feature type="region of interest" description="Disordered" evidence="6">
    <location>
        <begin position="2495"/>
        <end position="2534"/>
    </location>
</feature>
<feature type="compositionally biased region" description="Polar residues" evidence="6">
    <location>
        <begin position="1209"/>
        <end position="1233"/>
    </location>
</feature>
<feature type="region of interest" description="Disordered" evidence="6">
    <location>
        <begin position="605"/>
        <end position="645"/>
    </location>
</feature>
<feature type="compositionally biased region" description="Low complexity" evidence="6">
    <location>
        <begin position="3052"/>
        <end position="3061"/>
    </location>
</feature>
<feature type="compositionally biased region" description="Low complexity" evidence="6">
    <location>
        <begin position="2636"/>
        <end position="2653"/>
    </location>
</feature>
<evidence type="ECO:0000256" key="2">
    <source>
        <dbReference type="ARBA" id="ARBA00023015"/>
    </source>
</evidence>
<feature type="compositionally biased region" description="Polar residues" evidence="6">
    <location>
        <begin position="2130"/>
        <end position="2146"/>
    </location>
</feature>
<evidence type="ECO:0000256" key="1">
    <source>
        <dbReference type="ARBA" id="ARBA00004123"/>
    </source>
</evidence>
<feature type="compositionally biased region" description="Polar residues" evidence="6">
    <location>
        <begin position="832"/>
        <end position="842"/>
    </location>
</feature>
<dbReference type="VEuPathDB" id="ToxoDB:CSUI_002302"/>
<evidence type="ECO:0000313" key="9">
    <source>
        <dbReference type="Proteomes" id="UP000221165"/>
    </source>
</evidence>
<proteinExistence type="predicted"/>
<feature type="region of interest" description="Disordered" evidence="6">
    <location>
        <begin position="277"/>
        <end position="301"/>
    </location>
</feature>
<feature type="region of interest" description="Disordered" evidence="6">
    <location>
        <begin position="2080"/>
        <end position="2204"/>
    </location>
</feature>
<dbReference type="EMBL" id="MIGC01000979">
    <property type="protein sequence ID" value="PHJ23845.1"/>
    <property type="molecule type" value="Genomic_DNA"/>
</dbReference>
<feature type="compositionally biased region" description="Low complexity" evidence="6">
    <location>
        <begin position="1777"/>
        <end position="1795"/>
    </location>
</feature>
<feature type="compositionally biased region" description="Pro residues" evidence="6">
    <location>
        <begin position="2101"/>
        <end position="2110"/>
    </location>
</feature>
<feature type="compositionally biased region" description="Polar residues" evidence="6">
    <location>
        <begin position="940"/>
        <end position="949"/>
    </location>
</feature>
<dbReference type="InterPro" id="IPR001471">
    <property type="entry name" value="AP2/ERF_dom"/>
</dbReference>
<feature type="compositionally biased region" description="Basic and acidic residues" evidence="6">
    <location>
        <begin position="1478"/>
        <end position="1487"/>
    </location>
</feature>
<feature type="region of interest" description="Disordered" evidence="6">
    <location>
        <begin position="1366"/>
        <end position="1410"/>
    </location>
</feature>
<comment type="subcellular location">
    <subcellularLocation>
        <location evidence="1">Nucleus</location>
    </subcellularLocation>
</comment>
<feature type="compositionally biased region" description="Basic and acidic residues" evidence="6">
    <location>
        <begin position="2283"/>
        <end position="2298"/>
    </location>
</feature>
<feature type="region of interest" description="Disordered" evidence="6">
    <location>
        <begin position="2636"/>
        <end position="2696"/>
    </location>
</feature>
<dbReference type="GO" id="GO:0003677">
    <property type="term" value="F:DNA binding"/>
    <property type="evidence" value="ECO:0007669"/>
    <property type="project" value="UniProtKB-KW"/>
</dbReference>
<evidence type="ECO:0000313" key="8">
    <source>
        <dbReference type="EMBL" id="PHJ23845.1"/>
    </source>
</evidence>
<feature type="compositionally biased region" description="Low complexity" evidence="6">
    <location>
        <begin position="503"/>
        <end position="515"/>
    </location>
</feature>
<reference evidence="8 9" key="1">
    <citation type="journal article" date="2017" name="Int. J. Parasitol.">
        <title>The genome of the protozoan parasite Cystoisospora suis and a reverse vaccinology approach to identify vaccine candidates.</title>
        <authorList>
            <person name="Palmieri N."/>
            <person name="Shrestha A."/>
            <person name="Ruttkowski B."/>
            <person name="Beck T."/>
            <person name="Vogl C."/>
            <person name="Tomley F."/>
            <person name="Blake D.P."/>
            <person name="Joachim A."/>
        </authorList>
    </citation>
    <scope>NUCLEOTIDE SEQUENCE [LARGE SCALE GENOMIC DNA]</scope>
    <source>
        <strain evidence="8 9">Wien I</strain>
    </source>
</reference>
<feature type="region of interest" description="Disordered" evidence="6">
    <location>
        <begin position="1328"/>
        <end position="1354"/>
    </location>
</feature>
<organism evidence="8 9">
    <name type="scientific">Cystoisospora suis</name>
    <dbReference type="NCBI Taxonomy" id="483139"/>
    <lineage>
        <taxon>Eukaryota</taxon>
        <taxon>Sar</taxon>
        <taxon>Alveolata</taxon>
        <taxon>Apicomplexa</taxon>
        <taxon>Conoidasida</taxon>
        <taxon>Coccidia</taxon>
        <taxon>Eucoccidiorida</taxon>
        <taxon>Eimeriorina</taxon>
        <taxon>Sarcocystidae</taxon>
        <taxon>Cystoisospora</taxon>
    </lineage>
</organism>
<feature type="region of interest" description="Disordered" evidence="6">
    <location>
        <begin position="1459"/>
        <end position="1488"/>
    </location>
</feature>
<dbReference type="Gene3D" id="1.20.5.2050">
    <property type="match status" value="1"/>
</dbReference>
<feature type="compositionally biased region" description="Polar residues" evidence="6">
    <location>
        <begin position="540"/>
        <end position="549"/>
    </location>
</feature>
<name>A0A2C6L9D8_9APIC</name>
<feature type="compositionally biased region" description="Polar residues" evidence="6">
    <location>
        <begin position="780"/>
        <end position="797"/>
    </location>
</feature>
<feature type="region of interest" description="Disordered" evidence="6">
    <location>
        <begin position="2927"/>
        <end position="2981"/>
    </location>
</feature>
<feature type="compositionally biased region" description="Low complexity" evidence="6">
    <location>
        <begin position="370"/>
        <end position="394"/>
    </location>
</feature>
<feature type="compositionally biased region" description="Low complexity" evidence="6">
    <location>
        <begin position="1804"/>
        <end position="1824"/>
    </location>
</feature>
<feature type="compositionally biased region" description="Basic and acidic residues" evidence="6">
    <location>
        <begin position="1622"/>
        <end position="1646"/>
    </location>
</feature>
<evidence type="ECO:0000256" key="3">
    <source>
        <dbReference type="ARBA" id="ARBA00023125"/>
    </source>
</evidence>
<feature type="compositionally biased region" description="Gly residues" evidence="6">
    <location>
        <begin position="2932"/>
        <end position="2951"/>
    </location>
</feature>
<feature type="compositionally biased region" description="Polar residues" evidence="6">
    <location>
        <begin position="281"/>
        <end position="301"/>
    </location>
</feature>
<feature type="region of interest" description="Disordered" evidence="6">
    <location>
        <begin position="531"/>
        <end position="583"/>
    </location>
</feature>
<feature type="compositionally biased region" description="Polar residues" evidence="6">
    <location>
        <begin position="475"/>
        <end position="488"/>
    </location>
</feature>
<feature type="region of interest" description="Disordered" evidence="6">
    <location>
        <begin position="503"/>
        <end position="522"/>
    </location>
</feature>
<keyword evidence="3" id="KW-0238">DNA-binding</keyword>
<feature type="compositionally biased region" description="Polar residues" evidence="6">
    <location>
        <begin position="395"/>
        <end position="404"/>
    </location>
</feature>
<feature type="region of interest" description="Disordered" evidence="6">
    <location>
        <begin position="1092"/>
        <end position="1276"/>
    </location>
</feature>
<feature type="region of interest" description="Disordered" evidence="6">
    <location>
        <begin position="2266"/>
        <end position="2321"/>
    </location>
</feature>
<dbReference type="Proteomes" id="UP000221165">
    <property type="component" value="Unassembled WGS sequence"/>
</dbReference>
<feature type="region of interest" description="Disordered" evidence="6">
    <location>
        <begin position="731"/>
        <end position="842"/>
    </location>
</feature>
<evidence type="ECO:0000256" key="4">
    <source>
        <dbReference type="ARBA" id="ARBA00023163"/>
    </source>
</evidence>
<sequence>MLASQREGGQVCWRAEQRHIIEELLHNGSILSSDRFSLNKEMTNFRRDSFFFSGIHPSPCPPSLSSIVSLPLSSGAGASPGTFCDPSSRYRSCSSSSRFPEAAWYLPGECSGTSPSPPPGQASFAVRPFSSGGAGEGLLPQTRTCDRGIQGFPVTESTPRQANQIADTEVTRRRLHRPSIVGILAEPTSVPGRVATSHFNDDEESVRHVGALEGLSLSRREREIQFSRQPTCTEQTFEDVLSEAPAPVLSPRFSYTLFPCLGDTPRGDSLHVLEKTRVETSHSASHSGSTRVSRPFSGSDSSTASVATSLYSFPHDDLRSSACHRFISVVEGVHGAAPPSGAVSLSRGSSDDRLTASASGHHPESERSESQVSPSTSGSPGTSSPSFVVGPSTSITSTASSRPSCSPLFAGDVSGTPRSPVEPCNRQTSFGAFSSVCIQNGMPNSARAVPFQPPGVSGLEGGLGREEGACGVRRGNNSRSQDNPLSQREQSREGYASDSLLASSSLTPASGAPPLHAAPVHASPAYSGQHSLYLSPVPRGSTQSPTAPGSTAEEEYTRAMRTGGCNGHHVTQSPPFASPHGGSACMQQPLSAVGVGSRAAFVHPSHQSAPFSEPPLQQHGMVGEGDVSAQRPGLSFQSQSPCLRTGGRQEEFRMHRGSETQVVPPPVTAHFQAQQHTQPGDTDLFRPPVLPPDAANAYHASNGITVSSSGGGGAYYGHTRVAVHGPSQVVQMPQSSEQGNTTFAHTASSPVSENCLSKVSQGRAVSSHSSPSPVMPRGNTGPQSQFASHLPTTQQSLEGGPGHLPFRSGGQGGDGESAALQSSAGWGGVPSATPSALQSDSGIRQEKGLPQQYSTGWGIPAQKGGLTTCVDGSASAVPFPLPHGATHQGVPVAEHPYPFGGGETNDVTRLPLSSASVQTPAGVSEVAPSPPPGEPRACPTGNTSQKQSQYLSPVPGVVFDRGGEKWIARWSENGRPFKKTFAVGKHGFDAAKRMAEESRLQALHAKQKQCSLREKVPSSGGGGSGDGKSKSGIMPHHSSADGGETPAAAPLTQANWCEGKKDTQPGRHGYTLPSGDTNRVLDSNAQQDTLVGSGEAEKNKSSSSLPPGPSPCADTWPSNEPTTTTTGSSREIIPGTQSGNSQTTQSGGTVQQSAVRAGSSVNNTLNAAARDKFSSSRAKANAAANARRRKKREEERAARQAERLALSQSQNNTVGKATSGQLSCVSVNTSGDNKSGEYQGPDSKSYMYSSERSSLRSEYPVFSHPSPASPAPSSSHQAMLASSMPFTFGSCVTSSQQTGCFRSDGFQEKYAGIPRPMSLPNGRPIDPGVGHEGYGGESQLCTSPEAAPPPSSGDFMSFRYLASFESGESQEGQQNQMLGKREEKRGEGGAGSIACPSATARGVPVGPGVKRQQQQLAKQVQKQQYLLHQQEQLLQGQESLLASLMQRRWQRVTQRWRSPPTLEAGAGGGREVLPAGQEGDRVGRDSKASTVLRDGELQTGLRVLENGACVSLFKEGDKEKEGGLSCFNEERLKNLGQEDDNMGEEVNKRKRRRTTSQCWPIPSHEELKAAEAFTLLGLQRKAAAMEGNLFEATVLADRKIQSCKARILKHKSEETACTYESRMQEGKDKSGNSRDDETREGCLKSGEDEEAGPRTAGPEGGTEGSEGLEKEEEKMVTPALDAKADKDNLPSNERTREQEAAGQESQKHQGEADKPVTSAKEEESCPSNLRNDTCGAGVKEEEERSQSASQEAEEDGGKDGAAQSCEEDSVPIQLEKSSPSSDTSTRLDSSRLSSPQEDRETCGLPSSSFPSPSSSFSPPSSYLLSPPPPPAPLLFPCTTVQIEDLCLSTLLTLGRVRPEWRRRDQREPFGWHVTQIKPSLVLPCEFDFHPSAYPSRGLFSSGGHLSPGGSYPCSVIENSSKGNLAYSDLLPSSQDGNPSSSLCLPPGSISVSDMTHSPCRYGTLDVYIHILRPLFSSLGSRLEYLHLSSTDIASIIQGLDLTDQSDVIDSVLESLDRLYYRSQFPSEPILSHKAGEIERRLQEESDLSPFAVQSPHASICAEAGTFGVCLPLPSIEKRKGGVGERIPGDSQSWQEVSIPVKTPPCTPSPSSPSHKPCPFSAVTDSAGGVPSSSGNGLESSPPTQVSEEGGRTSDTSSSSSSASAAFNRNVPSSPIPCTRSSSQTTTVPSSVLSLPQQGVSKTSAASLDPCDTMVLAYNPEAKVLRQLNYLAVGTRVYVQISVLEEALNRRSVGGAETPIKPCTNLNKSYEKNGTAPVEDTETKEEATTRTGIKTEKGTEIPTCPVTQSPFENDEVASPNENTTADARVGSQYVVAELTGRRFQLPAGETLTFRLLSLPTCHLPPFLSSSANFSFSPGQVCHFFKRAKMCLMRFSEKEMMKRQRGTGNVYNSFFLLAPPVLCIPTVSCARSSAGSLGCSAGGDSGGGNVYTSKPQDSTGKTLSALSWSPVSSADDDIPAFLFSPFSVVPSSGLASNGATAAGSSESGSLSTSVRASGSTASSADSRGGAMASGSSGKVSPCPSAILPVAGAPPGFPGSFSANFPGTSAALPSRSSKPLCCPAPQGVDKICRCKCNHRRQELQTEIRRKLKQDRKACMALISDFPDLLLVLGSKFTSGRSRAQSSNSSASAQKKAVPSDGNCNTSTAGGGEGSGDGKNPSGECLEGNQVPTPQRPPPSVPVGHGLAFLACARTCQLEILAYLVGVDPWKYAKNRHEAPNPELIPGIVARYKAAVKTREYAQMLKNWEAEQAKERSFAFQEIKPFDVSVGGRGALFQPLGTGGGKKSNQTSKSGGILSAMDLAGGGGGRGACTGNTGHDAVGGLDGGGDSAVGVGGGIAGTGPGGCFWMSGNSHEEGRVRTSISLLTVGTAICVRVKALLGLPAGTEQHIRGVVTRNSLRYPWLPSGSGMTGTLSGSGGGPEGGGSLIGGGGGAKPRDGEGGRTPAGTAASVDGRSDAQQLSDEGTGGTLAIALNNRKEEFILSPAEVEWLVAQDDLRLVRTRSRQWFAYGTPTAQAGGSGGKLYADGGEGLGKKGAALWDEKD</sequence>
<feature type="domain" description="AP2/ERF" evidence="7">
    <location>
        <begin position="954"/>
        <end position="1001"/>
    </location>
</feature>
<dbReference type="Pfam" id="PF00847">
    <property type="entry name" value="AP2"/>
    <property type="match status" value="1"/>
</dbReference>
<feature type="compositionally biased region" description="Low complexity" evidence="6">
    <location>
        <begin position="1175"/>
        <end position="1185"/>
    </location>
</feature>
<feature type="compositionally biased region" description="Polar residues" evidence="6">
    <location>
        <begin position="731"/>
        <end position="764"/>
    </location>
</feature>